<accession>A0A1H0QYL6</accession>
<dbReference type="GO" id="GO:0005737">
    <property type="term" value="C:cytoplasm"/>
    <property type="evidence" value="ECO:0007669"/>
    <property type="project" value="TreeGrafter"/>
</dbReference>
<keyword evidence="3" id="KW-1185">Reference proteome</keyword>
<dbReference type="InterPro" id="IPR023213">
    <property type="entry name" value="CAT-like_dom_sf"/>
</dbReference>
<dbReference type="Proteomes" id="UP000199651">
    <property type="component" value="Unassembled WGS sequence"/>
</dbReference>
<sequence>MHLDAVLSHGQLYSWREVDTYPRDWKKEANLPATWDLRGLTLEQVDSALRRLFDRHEPLRTTYHLRDGEPVQRVHTDLPMPVDRVDRVITDYGDPDRTTAALVDVAFPMTDSLCWRGVLVTTGNVPMFLSLSFSHLIVDVWSIIELESQFKALIENPDAPEPVCLSPRELARQQHEESWQGRQNSAERYWRRVLADDLTHQLPTLPLETTRHRVQATLHSHRLGGLAAQAAKRHGVSAPAVLMGLVAAGLAEHTGAERVAMSLMSSNRFAPELQQVVGTLNQLIPVVTTVDHRSTLAEHITALHWASAKAYRYSLYDLDRVAALAAESNADGDHDCWFNHLFQCWFNYLQLDGQPCDAADESPAELVWTPVARQYGQPFDVRVTVKGGRTSIALRADPDVVSAQGVTDILRAVALGTERAATDPDTTLKDLWSARAEPLAPTLFPPVVPAPPK</sequence>
<dbReference type="GO" id="GO:0043041">
    <property type="term" value="P:amino acid activation for nonribosomal peptide biosynthetic process"/>
    <property type="evidence" value="ECO:0007669"/>
    <property type="project" value="TreeGrafter"/>
</dbReference>
<evidence type="ECO:0000313" key="2">
    <source>
        <dbReference type="EMBL" id="SDP21999.1"/>
    </source>
</evidence>
<name>A0A1H0QYL6_9PSEU</name>
<dbReference type="AlphaFoldDB" id="A0A1H0QYL6"/>
<evidence type="ECO:0000313" key="3">
    <source>
        <dbReference type="Proteomes" id="UP000199651"/>
    </source>
</evidence>
<dbReference type="SUPFAM" id="SSF52777">
    <property type="entry name" value="CoA-dependent acyltransferases"/>
    <property type="match status" value="2"/>
</dbReference>
<dbReference type="Gene3D" id="3.30.559.10">
    <property type="entry name" value="Chloramphenicol acetyltransferase-like domain"/>
    <property type="match status" value="1"/>
</dbReference>
<dbReference type="GO" id="GO:0031177">
    <property type="term" value="F:phosphopantetheine binding"/>
    <property type="evidence" value="ECO:0007669"/>
    <property type="project" value="TreeGrafter"/>
</dbReference>
<proteinExistence type="predicted"/>
<dbReference type="Pfam" id="PF00668">
    <property type="entry name" value="Condensation"/>
    <property type="match status" value="1"/>
</dbReference>
<organism evidence="2 3">
    <name type="scientific">Actinokineospora alba</name>
    <dbReference type="NCBI Taxonomy" id="504798"/>
    <lineage>
        <taxon>Bacteria</taxon>
        <taxon>Bacillati</taxon>
        <taxon>Actinomycetota</taxon>
        <taxon>Actinomycetes</taxon>
        <taxon>Pseudonocardiales</taxon>
        <taxon>Pseudonocardiaceae</taxon>
        <taxon>Actinokineospora</taxon>
    </lineage>
</organism>
<dbReference type="PANTHER" id="PTHR45527:SF1">
    <property type="entry name" value="FATTY ACID SYNTHASE"/>
    <property type="match status" value="1"/>
</dbReference>
<dbReference type="PANTHER" id="PTHR45527">
    <property type="entry name" value="NONRIBOSOMAL PEPTIDE SYNTHETASE"/>
    <property type="match status" value="1"/>
</dbReference>
<dbReference type="InterPro" id="IPR001242">
    <property type="entry name" value="Condensation_dom"/>
</dbReference>
<protein>
    <submittedName>
        <fullName evidence="2">Condensation domain-containing protein</fullName>
    </submittedName>
</protein>
<dbReference type="STRING" id="504798.SAMN05421871_104193"/>
<dbReference type="Gene3D" id="3.30.559.30">
    <property type="entry name" value="Nonribosomal peptide synthetase, condensation domain"/>
    <property type="match status" value="1"/>
</dbReference>
<dbReference type="GO" id="GO:0044550">
    <property type="term" value="P:secondary metabolite biosynthetic process"/>
    <property type="evidence" value="ECO:0007669"/>
    <property type="project" value="TreeGrafter"/>
</dbReference>
<dbReference type="GO" id="GO:0003824">
    <property type="term" value="F:catalytic activity"/>
    <property type="evidence" value="ECO:0007669"/>
    <property type="project" value="InterPro"/>
</dbReference>
<reference evidence="3" key="1">
    <citation type="submission" date="2016-10" db="EMBL/GenBank/DDBJ databases">
        <authorList>
            <person name="Varghese N."/>
            <person name="Submissions S."/>
        </authorList>
    </citation>
    <scope>NUCLEOTIDE SEQUENCE [LARGE SCALE GENOMIC DNA]</scope>
    <source>
        <strain evidence="3">IBRC-M 10655</strain>
    </source>
</reference>
<evidence type="ECO:0000259" key="1">
    <source>
        <dbReference type="Pfam" id="PF00668"/>
    </source>
</evidence>
<gene>
    <name evidence="2" type="ORF">SAMN05192558_107194</name>
</gene>
<dbReference type="GO" id="GO:0008610">
    <property type="term" value="P:lipid biosynthetic process"/>
    <property type="evidence" value="ECO:0007669"/>
    <property type="project" value="UniProtKB-ARBA"/>
</dbReference>
<dbReference type="EMBL" id="FNJB01000007">
    <property type="protein sequence ID" value="SDP21999.1"/>
    <property type="molecule type" value="Genomic_DNA"/>
</dbReference>
<feature type="domain" description="Condensation" evidence="1">
    <location>
        <begin position="11"/>
        <end position="433"/>
    </location>
</feature>
<dbReference type="RefSeq" id="WP_166658154.1">
    <property type="nucleotide sequence ID" value="NZ_FNDV01000004.1"/>
</dbReference>